<reference evidence="3" key="2">
    <citation type="submission" date="2025-09" db="UniProtKB">
        <authorList>
            <consortium name="Ensembl"/>
        </authorList>
    </citation>
    <scope>IDENTIFICATION</scope>
</reference>
<name>A0A3B3Q7K5_9TELE</name>
<dbReference type="GO" id="GO:0007399">
    <property type="term" value="P:nervous system development"/>
    <property type="evidence" value="ECO:0007669"/>
    <property type="project" value="TreeGrafter"/>
</dbReference>
<dbReference type="STRING" id="1676925.ENSPKIP00000002153"/>
<dbReference type="PANTHER" id="PTHR14796:SF3">
    <property type="entry name" value="NEURENSIN 1-LIKE-RELATED"/>
    <property type="match status" value="1"/>
</dbReference>
<feature type="compositionally biased region" description="Polar residues" evidence="1">
    <location>
        <begin position="185"/>
        <end position="196"/>
    </location>
</feature>
<dbReference type="Proteomes" id="UP000261540">
    <property type="component" value="Unplaced"/>
</dbReference>
<organism evidence="3 4">
    <name type="scientific">Paramormyrops kingsleyae</name>
    <dbReference type="NCBI Taxonomy" id="1676925"/>
    <lineage>
        <taxon>Eukaryota</taxon>
        <taxon>Metazoa</taxon>
        <taxon>Chordata</taxon>
        <taxon>Craniata</taxon>
        <taxon>Vertebrata</taxon>
        <taxon>Euteleostomi</taxon>
        <taxon>Actinopterygii</taxon>
        <taxon>Neopterygii</taxon>
        <taxon>Teleostei</taxon>
        <taxon>Osteoglossocephala</taxon>
        <taxon>Osteoglossomorpha</taxon>
        <taxon>Osteoglossiformes</taxon>
        <taxon>Mormyridae</taxon>
        <taxon>Paramormyrops</taxon>
    </lineage>
</organism>
<reference evidence="3" key="1">
    <citation type="submission" date="2025-08" db="UniProtKB">
        <authorList>
            <consortium name="Ensembl"/>
        </authorList>
    </citation>
    <scope>IDENTIFICATION</scope>
</reference>
<feature type="transmembrane region" description="Helical" evidence="2">
    <location>
        <begin position="124"/>
        <end position="145"/>
    </location>
</feature>
<dbReference type="GeneTree" id="ENSGT00530000063877"/>
<evidence type="ECO:0000256" key="2">
    <source>
        <dbReference type="SAM" id="Phobius"/>
    </source>
</evidence>
<evidence type="ECO:0000313" key="3">
    <source>
        <dbReference type="Ensembl" id="ENSPKIP00000002153.1"/>
    </source>
</evidence>
<keyword evidence="2" id="KW-1133">Transmembrane helix</keyword>
<dbReference type="AlphaFoldDB" id="A0A3B3Q7K5"/>
<accession>A0A3B3Q7K5</accession>
<gene>
    <name evidence="3" type="primary">NRSN1</name>
</gene>
<feature type="region of interest" description="Disordered" evidence="1">
    <location>
        <begin position="163"/>
        <end position="196"/>
    </location>
</feature>
<dbReference type="OrthoDB" id="5979667at2759"/>
<evidence type="ECO:0000313" key="4">
    <source>
        <dbReference type="Proteomes" id="UP000261540"/>
    </source>
</evidence>
<feature type="transmembrane region" description="Helical" evidence="2">
    <location>
        <begin position="67"/>
        <end position="92"/>
    </location>
</feature>
<keyword evidence="2" id="KW-0472">Membrane</keyword>
<dbReference type="GO" id="GO:0043025">
    <property type="term" value="C:neuronal cell body"/>
    <property type="evidence" value="ECO:0007669"/>
    <property type="project" value="TreeGrafter"/>
</dbReference>
<sequence length="196" mass="21433">MRRMASCPDICGARRAERPQPAAAGGDRPHYGVRSYLHQFYEECTTSIWESDEDFQTQRSPSRWSSVLWKVFLALGTLILITGLTMLTVGYVTTPKIEAFGEDDLLFVDSRAASFNRALEACKLAGAIVFCVGGSVMAGGFLLSVSAEGNAKQERGLWRRLAQRPPEPVTRAPAPREGKIPVTLSKVQNVQPTSGT</sequence>
<proteinExistence type="predicted"/>
<keyword evidence="2" id="KW-0812">Transmembrane</keyword>
<dbReference type="GO" id="GO:0030133">
    <property type="term" value="C:transport vesicle"/>
    <property type="evidence" value="ECO:0007669"/>
    <property type="project" value="InterPro"/>
</dbReference>
<dbReference type="InterPro" id="IPR024883">
    <property type="entry name" value="Neurensin"/>
</dbReference>
<keyword evidence="4" id="KW-1185">Reference proteome</keyword>
<evidence type="ECO:0000256" key="1">
    <source>
        <dbReference type="SAM" id="MobiDB-lite"/>
    </source>
</evidence>
<protein>
    <submittedName>
        <fullName evidence="3">Neurensin 1</fullName>
    </submittedName>
</protein>
<dbReference type="PANTHER" id="PTHR14796">
    <property type="entry name" value="NEURENSIN 1-RELATED"/>
    <property type="match status" value="1"/>
</dbReference>
<dbReference type="Pfam" id="PF14927">
    <property type="entry name" value="Neurensin"/>
    <property type="match status" value="1"/>
</dbReference>
<dbReference type="GO" id="GO:0043005">
    <property type="term" value="C:neuron projection"/>
    <property type="evidence" value="ECO:0007669"/>
    <property type="project" value="TreeGrafter"/>
</dbReference>
<dbReference type="Ensembl" id="ENSPKIT00000026093.1">
    <property type="protein sequence ID" value="ENSPKIP00000002153.1"/>
    <property type="gene ID" value="ENSPKIG00000020163.1"/>
</dbReference>